<gene>
    <name evidence="6" type="ORF">UVI_02040440</name>
</gene>
<keyword evidence="4" id="KW-0539">Nucleus</keyword>
<dbReference type="InterPro" id="IPR050080">
    <property type="entry name" value="RNase_PH"/>
</dbReference>
<proteinExistence type="predicted"/>
<evidence type="ECO:0000313" key="6">
    <source>
        <dbReference type="EMBL" id="GAO16149.1"/>
    </source>
</evidence>
<dbReference type="Proteomes" id="UP000054053">
    <property type="component" value="Unassembled WGS sequence"/>
</dbReference>
<evidence type="ECO:0000313" key="7">
    <source>
        <dbReference type="Proteomes" id="UP000054053"/>
    </source>
</evidence>
<dbReference type="GO" id="GO:0005730">
    <property type="term" value="C:nucleolus"/>
    <property type="evidence" value="ECO:0007669"/>
    <property type="project" value="TreeGrafter"/>
</dbReference>
<dbReference type="GO" id="GO:0003723">
    <property type="term" value="F:RNA binding"/>
    <property type="evidence" value="ECO:0007669"/>
    <property type="project" value="TreeGrafter"/>
</dbReference>
<keyword evidence="3" id="KW-0271">Exosome</keyword>
<accession>A0A1B5KYJ7</accession>
<dbReference type="GO" id="GO:0071051">
    <property type="term" value="P:poly(A)-dependent snoRNA 3'-end processing"/>
    <property type="evidence" value="ECO:0007669"/>
    <property type="project" value="TreeGrafter"/>
</dbReference>
<dbReference type="PANTHER" id="PTHR11953">
    <property type="entry name" value="EXOSOME COMPLEX COMPONENT"/>
    <property type="match status" value="1"/>
</dbReference>
<dbReference type="InterPro" id="IPR015847">
    <property type="entry name" value="ExoRNase_PH_dom2"/>
</dbReference>
<keyword evidence="2" id="KW-0698">rRNA processing</keyword>
<evidence type="ECO:0000256" key="4">
    <source>
        <dbReference type="ARBA" id="ARBA00023242"/>
    </source>
</evidence>
<dbReference type="GO" id="GO:0071028">
    <property type="term" value="P:nuclear mRNA surveillance"/>
    <property type="evidence" value="ECO:0007669"/>
    <property type="project" value="TreeGrafter"/>
</dbReference>
<dbReference type="Gene3D" id="3.30.230.70">
    <property type="entry name" value="GHMP Kinase, N-terminal domain"/>
    <property type="match status" value="2"/>
</dbReference>
<comment type="caution">
    <text evidence="6">The sequence shown here is derived from an EMBL/GenBank/DDBJ whole genome shotgun (WGS) entry which is preliminary data.</text>
</comment>
<evidence type="ECO:0000256" key="1">
    <source>
        <dbReference type="ARBA" id="ARBA00004123"/>
    </source>
</evidence>
<dbReference type="InterPro" id="IPR020568">
    <property type="entry name" value="Ribosomal_Su5_D2-typ_SF"/>
</dbReference>
<dbReference type="InterPro" id="IPR027408">
    <property type="entry name" value="PNPase/RNase_PH_dom_sf"/>
</dbReference>
<dbReference type="SUPFAM" id="SSF54211">
    <property type="entry name" value="Ribosomal protein S5 domain 2-like"/>
    <property type="match status" value="1"/>
</dbReference>
<evidence type="ECO:0000256" key="2">
    <source>
        <dbReference type="ARBA" id="ARBA00022552"/>
    </source>
</evidence>
<dbReference type="PANTHER" id="PTHR11953:SF1">
    <property type="entry name" value="EXOSOME COMPLEX COMPONENT RRP46"/>
    <property type="match status" value="1"/>
</dbReference>
<reference evidence="7" key="1">
    <citation type="journal article" date="2016" name="Genome Announc.">
        <title>Genome sequence of Ustilaginoidea virens IPU010, a rice pathogenic fungus causing false smut.</title>
        <authorList>
            <person name="Kumagai T."/>
            <person name="Ishii T."/>
            <person name="Terai G."/>
            <person name="Umemura M."/>
            <person name="Machida M."/>
            <person name="Asai K."/>
        </authorList>
    </citation>
    <scope>NUCLEOTIDE SEQUENCE [LARGE SCALE GENOMIC DNA]</scope>
    <source>
        <strain evidence="7">IPU010</strain>
    </source>
</reference>
<protein>
    <recommendedName>
        <fullName evidence="5">Exoribonuclease phosphorolytic domain-containing protein</fullName>
    </recommendedName>
</protein>
<name>A0A1B5KYJ7_USTVR</name>
<organism evidence="6 7">
    <name type="scientific">Ustilaginoidea virens</name>
    <name type="common">Rice false smut fungus</name>
    <name type="synonym">Villosiclava virens</name>
    <dbReference type="NCBI Taxonomy" id="1159556"/>
    <lineage>
        <taxon>Eukaryota</taxon>
        <taxon>Fungi</taxon>
        <taxon>Dikarya</taxon>
        <taxon>Ascomycota</taxon>
        <taxon>Pezizomycotina</taxon>
        <taxon>Sordariomycetes</taxon>
        <taxon>Hypocreomycetidae</taxon>
        <taxon>Hypocreales</taxon>
        <taxon>Clavicipitaceae</taxon>
        <taxon>Ustilaginoidea</taxon>
    </lineage>
</organism>
<comment type="subcellular location">
    <subcellularLocation>
        <location evidence="1">Nucleus</location>
    </subcellularLocation>
</comment>
<dbReference type="GO" id="GO:0034475">
    <property type="term" value="P:U4 snRNA 3'-end processing"/>
    <property type="evidence" value="ECO:0007669"/>
    <property type="project" value="TreeGrafter"/>
</dbReference>
<dbReference type="GO" id="GO:0016075">
    <property type="term" value="P:rRNA catabolic process"/>
    <property type="evidence" value="ECO:0007669"/>
    <property type="project" value="TreeGrafter"/>
</dbReference>
<dbReference type="GO" id="GO:0006364">
    <property type="term" value="P:rRNA processing"/>
    <property type="evidence" value="ECO:0007669"/>
    <property type="project" value="UniProtKB-KW"/>
</dbReference>
<dbReference type="AlphaFoldDB" id="A0A1B5KYJ7"/>
<dbReference type="GO" id="GO:0000176">
    <property type="term" value="C:nuclear exosome (RNase complex)"/>
    <property type="evidence" value="ECO:0007669"/>
    <property type="project" value="UniProtKB-ARBA"/>
</dbReference>
<dbReference type="EMBL" id="BBTG02000022">
    <property type="protein sequence ID" value="GAO16149.1"/>
    <property type="molecule type" value="Genomic_DNA"/>
</dbReference>
<sequence>MTASSEPLAELSPLPKADGSASFSHAGYVVTAAVNGPIEAPRRDENPFEALVDVVVRPSAGVGAAIPLKTVAAAAAVAVSARSKDLIVDPSPDEADKAGSVHVMAFTSNQELLLAESSGSFSVQDWDKVLETGRQICCQAQTSGPDTAMTGAELASPSIKAFIRSVMGKSSAADFQRK</sequence>
<feature type="domain" description="Exoribonuclease phosphorolytic" evidence="5">
    <location>
        <begin position="74"/>
        <end position="135"/>
    </location>
</feature>
<evidence type="ECO:0000259" key="5">
    <source>
        <dbReference type="Pfam" id="PF03725"/>
    </source>
</evidence>
<dbReference type="SUPFAM" id="SSF55666">
    <property type="entry name" value="Ribonuclease PH domain 2-like"/>
    <property type="match status" value="1"/>
</dbReference>
<dbReference type="GO" id="GO:0000177">
    <property type="term" value="C:cytoplasmic exosome (RNase complex)"/>
    <property type="evidence" value="ECO:0007669"/>
    <property type="project" value="TreeGrafter"/>
</dbReference>
<dbReference type="InterPro" id="IPR036345">
    <property type="entry name" value="ExoRNase_PH_dom2_sf"/>
</dbReference>
<evidence type="ECO:0000256" key="3">
    <source>
        <dbReference type="ARBA" id="ARBA00022835"/>
    </source>
</evidence>
<dbReference type="Pfam" id="PF03725">
    <property type="entry name" value="RNase_PH_C"/>
    <property type="match status" value="1"/>
</dbReference>